<evidence type="ECO:0000256" key="1">
    <source>
        <dbReference type="ARBA" id="ARBA00000085"/>
    </source>
</evidence>
<dbReference type="GO" id="GO:0005524">
    <property type="term" value="F:ATP binding"/>
    <property type="evidence" value="ECO:0007669"/>
    <property type="project" value="UniProtKB-KW"/>
</dbReference>
<dbReference type="SUPFAM" id="SSF47384">
    <property type="entry name" value="Homodimeric domain of signal transducing histidine kinase"/>
    <property type="match status" value="1"/>
</dbReference>
<dbReference type="InterPro" id="IPR004358">
    <property type="entry name" value="Sig_transdc_His_kin-like_C"/>
</dbReference>
<dbReference type="PANTHER" id="PTHR43065:SF10">
    <property type="entry name" value="PEROXIDE STRESS-ACTIVATED HISTIDINE KINASE MAK3"/>
    <property type="match status" value="1"/>
</dbReference>
<evidence type="ECO:0000256" key="9">
    <source>
        <dbReference type="SAM" id="Coils"/>
    </source>
</evidence>
<reference evidence="12 13" key="1">
    <citation type="journal article" date="2012" name="Extremophiles">
        <title>Thermotomaculum hydrothermale gen. nov., sp. nov., a novel heterotrophic thermophile within the phylum Acidobacteria from a deep-sea hydrothermal vent chimney in the Southern Okinawa Trough.</title>
        <authorList>
            <person name="Izumi H."/>
            <person name="Nunoura T."/>
            <person name="Miyazaki M."/>
            <person name="Mino S."/>
            <person name="Toki T."/>
            <person name="Takai K."/>
            <person name="Sako Y."/>
            <person name="Sawabe T."/>
            <person name="Nakagawa S."/>
        </authorList>
    </citation>
    <scope>NUCLEOTIDE SEQUENCE [LARGE SCALE GENOMIC DNA]</scope>
    <source>
        <strain evidence="12 13">AC55</strain>
    </source>
</reference>
<keyword evidence="9" id="KW-0175">Coiled coil</keyword>
<feature type="transmembrane region" description="Helical" evidence="10">
    <location>
        <begin position="13"/>
        <end position="34"/>
    </location>
</feature>
<keyword evidence="10" id="KW-0812">Transmembrane</keyword>
<protein>
    <recommendedName>
        <fullName evidence="2">histidine kinase</fullName>
        <ecNumber evidence="2">2.7.13.3</ecNumber>
    </recommendedName>
</protein>
<keyword evidence="10" id="KW-0472">Membrane</keyword>
<dbReference type="SMART" id="SM00388">
    <property type="entry name" value="HisKA"/>
    <property type="match status" value="1"/>
</dbReference>
<dbReference type="Pfam" id="PF02518">
    <property type="entry name" value="HATPase_c"/>
    <property type="match status" value="1"/>
</dbReference>
<name>A0A7R6PFA2_9BACT</name>
<evidence type="ECO:0000313" key="12">
    <source>
        <dbReference type="EMBL" id="BBB32659.1"/>
    </source>
</evidence>
<dbReference type="PROSITE" id="PS50109">
    <property type="entry name" value="HIS_KIN"/>
    <property type="match status" value="1"/>
</dbReference>
<dbReference type="Pfam" id="PF00512">
    <property type="entry name" value="HisKA"/>
    <property type="match status" value="1"/>
</dbReference>
<evidence type="ECO:0000256" key="8">
    <source>
        <dbReference type="ARBA" id="ARBA00023012"/>
    </source>
</evidence>
<dbReference type="PANTHER" id="PTHR43065">
    <property type="entry name" value="SENSOR HISTIDINE KINASE"/>
    <property type="match status" value="1"/>
</dbReference>
<comment type="catalytic activity">
    <reaction evidence="1">
        <text>ATP + protein L-histidine = ADP + protein N-phospho-L-histidine.</text>
        <dbReference type="EC" id="2.7.13.3"/>
    </reaction>
</comment>
<dbReference type="Gene3D" id="6.10.340.10">
    <property type="match status" value="1"/>
</dbReference>
<feature type="transmembrane region" description="Helical" evidence="10">
    <location>
        <begin position="177"/>
        <end position="196"/>
    </location>
</feature>
<keyword evidence="6 12" id="KW-0418">Kinase</keyword>
<dbReference type="CDD" id="cd00082">
    <property type="entry name" value="HisKA"/>
    <property type="match status" value="1"/>
</dbReference>
<dbReference type="EMBL" id="AP017470">
    <property type="protein sequence ID" value="BBB32659.1"/>
    <property type="molecule type" value="Genomic_DNA"/>
</dbReference>
<feature type="coiled-coil region" evidence="9">
    <location>
        <begin position="238"/>
        <end position="265"/>
    </location>
</feature>
<evidence type="ECO:0000313" key="13">
    <source>
        <dbReference type="Proteomes" id="UP000595564"/>
    </source>
</evidence>
<dbReference type="InterPro" id="IPR005467">
    <property type="entry name" value="His_kinase_dom"/>
</dbReference>
<evidence type="ECO:0000256" key="2">
    <source>
        <dbReference type="ARBA" id="ARBA00012438"/>
    </source>
</evidence>
<dbReference type="RefSeq" id="WP_201326962.1">
    <property type="nucleotide sequence ID" value="NZ_AP017470.1"/>
</dbReference>
<dbReference type="InterPro" id="IPR003594">
    <property type="entry name" value="HATPase_dom"/>
</dbReference>
<evidence type="ECO:0000256" key="7">
    <source>
        <dbReference type="ARBA" id="ARBA00022840"/>
    </source>
</evidence>
<sequence>MRSNILSSIKTKLFVFLGFTLTFFLFLIFIYFGFIWKKLIVRNYVNAIKSTARAFAVDVKNKLILKQNKLEKSEDILAGEILAFLKDEKDALFIAVYSPSGKVLISSEKIPKIKLNEAKELSKNIKDISVRIYKNHSYGWIGECYYPIKSGEKELGILHIGMNASYLANEVKFVSKMFYISTLFILLFVILIIYIVTEKFTRSIITLSNLLEDIDVEKDRFVKFPEFKDETGLISRKLNELQNKIGKAKENVKIAERKILQAEKLASIGRLASGVAHEINNPLNGIKHCITLIKENPEDRETNKEYIDLINEGVDYISEIVKKLLEFARSSQKDTTKVLLKECLDSVLSLIDYHLNKESIEINKKIDEKEYIVSGNKVLIQEVIMNVLQNSIDALKTRENKKITLLTKEENEKIILEIKDNGRGIEKEYLTQIFDPFFTTKPVGEGTGLGLYVALGIMKTLKGDIKIESEKDKYTKVTLIFKKGDKN</sequence>
<dbReference type="InterPro" id="IPR036097">
    <property type="entry name" value="HisK_dim/P_sf"/>
</dbReference>
<accession>A0A7R6PFA2</accession>
<organism evidence="12 13">
    <name type="scientific">Thermotomaculum hydrothermale</name>
    <dbReference type="NCBI Taxonomy" id="981385"/>
    <lineage>
        <taxon>Bacteria</taxon>
        <taxon>Pseudomonadati</taxon>
        <taxon>Acidobacteriota</taxon>
        <taxon>Holophagae</taxon>
        <taxon>Thermotomaculales</taxon>
        <taxon>Thermotomaculaceae</taxon>
        <taxon>Thermotomaculum</taxon>
    </lineage>
</organism>
<dbReference type="InterPro" id="IPR036890">
    <property type="entry name" value="HATPase_C_sf"/>
</dbReference>
<dbReference type="EC" id="2.7.13.3" evidence="2"/>
<proteinExistence type="predicted"/>
<keyword evidence="7" id="KW-0067">ATP-binding</keyword>
<keyword evidence="4 12" id="KW-0808">Transferase</keyword>
<keyword evidence="5" id="KW-0547">Nucleotide-binding</keyword>
<feature type="domain" description="Histidine kinase" evidence="11">
    <location>
        <begin position="274"/>
        <end position="485"/>
    </location>
</feature>
<dbReference type="SUPFAM" id="SSF55874">
    <property type="entry name" value="ATPase domain of HSP90 chaperone/DNA topoisomerase II/histidine kinase"/>
    <property type="match status" value="1"/>
</dbReference>
<keyword evidence="13" id="KW-1185">Reference proteome</keyword>
<gene>
    <name evidence="12" type="ORF">TTHT_1125</name>
</gene>
<evidence type="ECO:0000256" key="4">
    <source>
        <dbReference type="ARBA" id="ARBA00022679"/>
    </source>
</evidence>
<evidence type="ECO:0000256" key="6">
    <source>
        <dbReference type="ARBA" id="ARBA00022777"/>
    </source>
</evidence>
<keyword evidence="8" id="KW-0902">Two-component regulatory system</keyword>
<dbReference type="InterPro" id="IPR003661">
    <property type="entry name" value="HisK_dim/P_dom"/>
</dbReference>
<dbReference type="Gene3D" id="1.10.287.130">
    <property type="match status" value="1"/>
</dbReference>
<evidence type="ECO:0000256" key="3">
    <source>
        <dbReference type="ARBA" id="ARBA00022553"/>
    </source>
</evidence>
<dbReference type="KEGG" id="thyd:TTHT_1125"/>
<dbReference type="AlphaFoldDB" id="A0A7R6PFA2"/>
<evidence type="ECO:0000256" key="10">
    <source>
        <dbReference type="SAM" id="Phobius"/>
    </source>
</evidence>
<dbReference type="Proteomes" id="UP000595564">
    <property type="component" value="Chromosome"/>
</dbReference>
<keyword evidence="3" id="KW-0597">Phosphoprotein</keyword>
<dbReference type="SMART" id="SM00387">
    <property type="entry name" value="HATPase_c"/>
    <property type="match status" value="1"/>
</dbReference>
<keyword evidence="10" id="KW-1133">Transmembrane helix</keyword>
<evidence type="ECO:0000259" key="11">
    <source>
        <dbReference type="PROSITE" id="PS50109"/>
    </source>
</evidence>
<evidence type="ECO:0000256" key="5">
    <source>
        <dbReference type="ARBA" id="ARBA00022741"/>
    </source>
</evidence>
<dbReference type="Gene3D" id="3.30.565.10">
    <property type="entry name" value="Histidine kinase-like ATPase, C-terminal domain"/>
    <property type="match status" value="1"/>
</dbReference>
<dbReference type="PRINTS" id="PR00344">
    <property type="entry name" value="BCTRLSENSOR"/>
</dbReference>
<dbReference type="GO" id="GO:0000155">
    <property type="term" value="F:phosphorelay sensor kinase activity"/>
    <property type="evidence" value="ECO:0007669"/>
    <property type="project" value="InterPro"/>
</dbReference>